<proteinExistence type="inferred from homology"/>
<dbReference type="SUPFAM" id="SSF55031">
    <property type="entry name" value="Bacterial exopeptidase dimerisation domain"/>
    <property type="match status" value="1"/>
</dbReference>
<keyword evidence="5" id="KW-0862">Zinc</keyword>
<dbReference type="Gene3D" id="1.10.150.900">
    <property type="match status" value="1"/>
</dbReference>
<evidence type="ECO:0000313" key="7">
    <source>
        <dbReference type="EMBL" id="SHF47227.1"/>
    </source>
</evidence>
<accession>A0A1M5BY06</accession>
<dbReference type="PANTHER" id="PTHR43808">
    <property type="entry name" value="ACETYLORNITHINE DEACETYLASE"/>
    <property type="match status" value="1"/>
</dbReference>
<dbReference type="GO" id="GO:0046872">
    <property type="term" value="F:metal ion binding"/>
    <property type="evidence" value="ECO:0007669"/>
    <property type="project" value="UniProtKB-KW"/>
</dbReference>
<dbReference type="NCBIfam" id="NF005913">
    <property type="entry name" value="PRK07906.1"/>
    <property type="match status" value="1"/>
</dbReference>
<dbReference type="InterPro" id="IPR050072">
    <property type="entry name" value="Peptidase_M20A"/>
</dbReference>
<dbReference type="GO" id="GO:0016787">
    <property type="term" value="F:hydrolase activity"/>
    <property type="evidence" value="ECO:0007669"/>
    <property type="project" value="UniProtKB-KW"/>
</dbReference>
<evidence type="ECO:0000256" key="1">
    <source>
        <dbReference type="ARBA" id="ARBA00001947"/>
    </source>
</evidence>
<evidence type="ECO:0000256" key="4">
    <source>
        <dbReference type="ARBA" id="ARBA00022801"/>
    </source>
</evidence>
<dbReference type="Pfam" id="PF01546">
    <property type="entry name" value="Peptidase_M20"/>
    <property type="match status" value="1"/>
</dbReference>
<evidence type="ECO:0000313" key="8">
    <source>
        <dbReference type="Proteomes" id="UP000186132"/>
    </source>
</evidence>
<dbReference type="AlphaFoldDB" id="A0A1M5BY06"/>
<dbReference type="InterPro" id="IPR011650">
    <property type="entry name" value="Peptidase_M20_dimer"/>
</dbReference>
<reference evidence="7 8" key="1">
    <citation type="submission" date="2016-11" db="EMBL/GenBank/DDBJ databases">
        <authorList>
            <person name="Jaros S."/>
            <person name="Januszkiewicz K."/>
            <person name="Wedrychowicz H."/>
        </authorList>
    </citation>
    <scope>NUCLEOTIDE SEQUENCE [LARGE SCALE GENOMIC DNA]</scope>
    <source>
        <strain evidence="7 8">DSM 45627</strain>
    </source>
</reference>
<feature type="domain" description="Peptidase M20 dimerisation" evidence="6">
    <location>
        <begin position="192"/>
        <end position="332"/>
    </location>
</feature>
<dbReference type="InterPro" id="IPR036264">
    <property type="entry name" value="Bact_exopeptidase_dim_dom"/>
</dbReference>
<keyword evidence="3" id="KW-0479">Metal-binding</keyword>
<sequence length="432" mass="47191">MSPTVSAQDEVTELLVELIRFNTSNPTHPERPAAEWVAEKLDEVGVESEIFESEPGRASVVARLEGSDRDRAPLLIHGHLDVVPADASEWSVDPFAGEVKDDYVWGRGAIDMKDMDAMTLALVREYRRTGRKPARDVVLAFVADEEAGGRKGAHHLVDHHADLFADCTEAISEVGGYSISLNDQARAYAIQTAEKGIHWLRLRARSRPGHGSMVHEENAVTRLAEAVSRIGNHEWPIVVTDTVRALVEGLAETLGRDLDPERPDEWLPVIGGAARMIGATVRNTANPTMLQAGYKTNVIPGSAEATIDCRFLPGQEDELLATIDELLGEHVERETEVRDIAVETGFDGHLVEVMAAALKAEDPIAVPLPYLMSGGTDAKSFSTLGMRCFGFSPLLLPADLDFTALFHGIDERVPVDGLKFGVRVLDRLLQDC</sequence>
<dbReference type="SUPFAM" id="SSF53187">
    <property type="entry name" value="Zn-dependent exopeptidases"/>
    <property type="match status" value="1"/>
</dbReference>
<dbReference type="Pfam" id="PF07687">
    <property type="entry name" value="M20_dimer"/>
    <property type="match status" value="1"/>
</dbReference>
<keyword evidence="4" id="KW-0378">Hydrolase</keyword>
<comment type="similarity">
    <text evidence="2">Belongs to the peptidase M20A family.</text>
</comment>
<dbReference type="InterPro" id="IPR002933">
    <property type="entry name" value="Peptidase_M20"/>
</dbReference>
<evidence type="ECO:0000256" key="2">
    <source>
        <dbReference type="ARBA" id="ARBA00006247"/>
    </source>
</evidence>
<dbReference type="STRING" id="1206085.SAMN05443575_0029"/>
<dbReference type="OrthoDB" id="7055905at2"/>
<evidence type="ECO:0000256" key="5">
    <source>
        <dbReference type="ARBA" id="ARBA00022833"/>
    </source>
</evidence>
<dbReference type="Gene3D" id="3.30.70.360">
    <property type="match status" value="1"/>
</dbReference>
<organism evidence="7 8">
    <name type="scientific">Jatrophihabitans endophyticus</name>
    <dbReference type="NCBI Taxonomy" id="1206085"/>
    <lineage>
        <taxon>Bacteria</taxon>
        <taxon>Bacillati</taxon>
        <taxon>Actinomycetota</taxon>
        <taxon>Actinomycetes</taxon>
        <taxon>Jatrophihabitantales</taxon>
        <taxon>Jatrophihabitantaceae</taxon>
        <taxon>Jatrophihabitans</taxon>
    </lineage>
</organism>
<comment type="cofactor">
    <cofactor evidence="1">
        <name>Zn(2+)</name>
        <dbReference type="ChEBI" id="CHEBI:29105"/>
    </cofactor>
</comment>
<dbReference type="Proteomes" id="UP000186132">
    <property type="component" value="Unassembled WGS sequence"/>
</dbReference>
<dbReference type="PIRSF" id="PIRSF036696">
    <property type="entry name" value="ACY-1"/>
    <property type="match status" value="1"/>
</dbReference>
<protein>
    <submittedName>
        <fullName evidence="7">Acetylornithine deacetylase/Succinyl-diaminopimelate desuccinylase</fullName>
    </submittedName>
</protein>
<evidence type="ECO:0000259" key="6">
    <source>
        <dbReference type="Pfam" id="PF07687"/>
    </source>
</evidence>
<dbReference type="PROSITE" id="PS00758">
    <property type="entry name" value="ARGE_DAPE_CPG2_1"/>
    <property type="match status" value="1"/>
</dbReference>
<gene>
    <name evidence="7" type="ORF">SAMN05443575_0029</name>
</gene>
<dbReference type="FunFam" id="1.10.150.900:FF:000002">
    <property type="entry name" value="M20/M25/M40 family peptidase"/>
    <property type="match status" value="1"/>
</dbReference>
<name>A0A1M5BY06_9ACTN</name>
<dbReference type="RefSeq" id="WP_073384522.1">
    <property type="nucleotide sequence ID" value="NZ_FQVU01000001.1"/>
</dbReference>
<keyword evidence="8" id="KW-1185">Reference proteome</keyword>
<dbReference type="PANTHER" id="PTHR43808:SF8">
    <property type="entry name" value="PEPTIDASE M20 DIMERISATION DOMAIN-CONTAINING PROTEIN"/>
    <property type="match status" value="1"/>
</dbReference>
<dbReference type="EMBL" id="FQVU01000001">
    <property type="protein sequence ID" value="SHF47227.1"/>
    <property type="molecule type" value="Genomic_DNA"/>
</dbReference>
<dbReference type="Gene3D" id="3.40.630.10">
    <property type="entry name" value="Zn peptidases"/>
    <property type="match status" value="1"/>
</dbReference>
<dbReference type="InterPro" id="IPR001261">
    <property type="entry name" value="ArgE/DapE_CS"/>
</dbReference>
<evidence type="ECO:0000256" key="3">
    <source>
        <dbReference type="ARBA" id="ARBA00022723"/>
    </source>
</evidence>